<feature type="compositionally biased region" description="Basic and acidic residues" evidence="1">
    <location>
        <begin position="109"/>
        <end position="126"/>
    </location>
</feature>
<dbReference type="InterPro" id="IPR043502">
    <property type="entry name" value="DNA/RNA_pol_sf"/>
</dbReference>
<dbReference type="PANTHER" id="PTHR24559">
    <property type="entry name" value="TRANSPOSON TY3-I GAG-POL POLYPROTEIN"/>
    <property type="match status" value="1"/>
</dbReference>
<comment type="caution">
    <text evidence="2">The sequence shown here is derived from an EMBL/GenBank/DDBJ whole genome shotgun (WGS) entry which is preliminary data.</text>
</comment>
<proteinExistence type="predicted"/>
<feature type="region of interest" description="Disordered" evidence="1">
    <location>
        <begin position="97"/>
        <end position="136"/>
    </location>
</feature>
<feature type="region of interest" description="Disordered" evidence="1">
    <location>
        <begin position="1"/>
        <end position="48"/>
    </location>
</feature>
<dbReference type="EMBL" id="BQNB010020658">
    <property type="protein sequence ID" value="GJT98258.1"/>
    <property type="molecule type" value="Genomic_DNA"/>
</dbReference>
<reference evidence="2" key="1">
    <citation type="journal article" date="2022" name="Int. J. Mol. Sci.">
        <title>Draft Genome of Tanacetum Coccineum: Genomic Comparison of Closely Related Tanacetum-Family Plants.</title>
        <authorList>
            <person name="Yamashiro T."/>
            <person name="Shiraishi A."/>
            <person name="Nakayama K."/>
            <person name="Satake H."/>
        </authorList>
    </citation>
    <scope>NUCLEOTIDE SEQUENCE</scope>
</reference>
<sequence>MVDSQSPEKEVRGTNSKDRGTGPRKGSTVPFSLDPHHPPSNFINKRKNMLKTRRAKPNEKLVEQWMNNEISFPSVPGCQLVDSPIILEALIEGFQEETTKFEQSSSSRPGREVIRDKKDKERDKLPKAPNENKPPEKVVIHDGYPDHTITIGRNLTTECRTGLMEILCKYIDAFAWTLVDMTGIPRLIAQHELKTYPHIEPRVQRKRSIASDKRKVVKEEVAEWLKAGIVRRVRYPSWVANPILVKKPDNSWRMCIDFKDLNKACPKDLYPLPEID</sequence>
<dbReference type="PANTHER" id="PTHR24559:SF444">
    <property type="entry name" value="REVERSE TRANSCRIPTASE DOMAIN-CONTAINING PROTEIN"/>
    <property type="match status" value="1"/>
</dbReference>
<accession>A0ABQ5IFZ4</accession>
<evidence type="ECO:0008006" key="4">
    <source>
        <dbReference type="Google" id="ProtNLM"/>
    </source>
</evidence>
<dbReference type="InterPro" id="IPR053134">
    <property type="entry name" value="RNA-dir_DNA_polymerase"/>
</dbReference>
<name>A0ABQ5IFZ4_9ASTR</name>
<protein>
    <recommendedName>
        <fullName evidence="4">Reverse transcriptase domain-containing protein</fullName>
    </recommendedName>
</protein>
<reference evidence="2" key="2">
    <citation type="submission" date="2022-01" db="EMBL/GenBank/DDBJ databases">
        <authorList>
            <person name="Yamashiro T."/>
            <person name="Shiraishi A."/>
            <person name="Satake H."/>
            <person name="Nakayama K."/>
        </authorList>
    </citation>
    <scope>NUCLEOTIDE SEQUENCE</scope>
</reference>
<feature type="compositionally biased region" description="Basic and acidic residues" evidence="1">
    <location>
        <begin position="1"/>
        <end position="21"/>
    </location>
</feature>
<gene>
    <name evidence="2" type="ORF">Tco_1093776</name>
</gene>
<dbReference type="Proteomes" id="UP001151760">
    <property type="component" value="Unassembled WGS sequence"/>
</dbReference>
<evidence type="ECO:0000313" key="3">
    <source>
        <dbReference type="Proteomes" id="UP001151760"/>
    </source>
</evidence>
<evidence type="ECO:0000313" key="2">
    <source>
        <dbReference type="EMBL" id="GJT98258.1"/>
    </source>
</evidence>
<organism evidence="2 3">
    <name type="scientific">Tanacetum coccineum</name>
    <dbReference type="NCBI Taxonomy" id="301880"/>
    <lineage>
        <taxon>Eukaryota</taxon>
        <taxon>Viridiplantae</taxon>
        <taxon>Streptophyta</taxon>
        <taxon>Embryophyta</taxon>
        <taxon>Tracheophyta</taxon>
        <taxon>Spermatophyta</taxon>
        <taxon>Magnoliopsida</taxon>
        <taxon>eudicotyledons</taxon>
        <taxon>Gunneridae</taxon>
        <taxon>Pentapetalae</taxon>
        <taxon>asterids</taxon>
        <taxon>campanulids</taxon>
        <taxon>Asterales</taxon>
        <taxon>Asteraceae</taxon>
        <taxon>Asteroideae</taxon>
        <taxon>Anthemideae</taxon>
        <taxon>Anthemidinae</taxon>
        <taxon>Tanacetum</taxon>
    </lineage>
</organism>
<keyword evidence="3" id="KW-1185">Reference proteome</keyword>
<dbReference type="SUPFAM" id="SSF56672">
    <property type="entry name" value="DNA/RNA polymerases"/>
    <property type="match status" value="1"/>
</dbReference>
<dbReference type="Gene3D" id="3.10.10.10">
    <property type="entry name" value="HIV Type 1 Reverse Transcriptase, subunit A, domain 1"/>
    <property type="match status" value="1"/>
</dbReference>
<evidence type="ECO:0000256" key="1">
    <source>
        <dbReference type="SAM" id="MobiDB-lite"/>
    </source>
</evidence>